<dbReference type="STRING" id="1481914.JCM19241_5261"/>
<name>A0A0B8Q392_9VIBR</name>
<reference evidence="2 3" key="1">
    <citation type="submission" date="2015-01" db="EMBL/GenBank/DDBJ databases">
        <title>Vibrio sp. C94 JCM 19241 whole genome shotgun sequence.</title>
        <authorList>
            <person name="Sawabe T."/>
            <person name="Meirelles P."/>
            <person name="Feng G."/>
            <person name="Sayaka M."/>
            <person name="Hattori M."/>
            <person name="Ohkuma M."/>
        </authorList>
    </citation>
    <scope>NUCLEOTIDE SEQUENCE [LARGE SCALE GENOMIC DNA]</scope>
    <source>
        <strain evidence="3">JCM 19241</strain>
    </source>
</reference>
<dbReference type="GO" id="GO:0005886">
    <property type="term" value="C:plasma membrane"/>
    <property type="evidence" value="ECO:0007669"/>
    <property type="project" value="InterPro"/>
</dbReference>
<dbReference type="AlphaFoldDB" id="A0A0B8Q392"/>
<keyword evidence="1" id="KW-1133">Transmembrane helix</keyword>
<proteinExistence type="predicted"/>
<gene>
    <name evidence="2" type="ORF">JCM19241_5261</name>
</gene>
<accession>A0A0B8Q392</accession>
<dbReference type="Pfam" id="PF04632">
    <property type="entry name" value="FUSC"/>
    <property type="match status" value="1"/>
</dbReference>
<organism evidence="2 3">
    <name type="scientific">Vibrio ishigakensis</name>
    <dbReference type="NCBI Taxonomy" id="1481914"/>
    <lineage>
        <taxon>Bacteria</taxon>
        <taxon>Pseudomonadati</taxon>
        <taxon>Pseudomonadota</taxon>
        <taxon>Gammaproteobacteria</taxon>
        <taxon>Vibrionales</taxon>
        <taxon>Vibrionaceae</taxon>
        <taxon>Vibrio</taxon>
    </lineage>
</organism>
<feature type="transmembrane region" description="Helical" evidence="1">
    <location>
        <begin position="9"/>
        <end position="26"/>
    </location>
</feature>
<dbReference type="Proteomes" id="UP000031666">
    <property type="component" value="Unassembled WGS sequence"/>
</dbReference>
<keyword evidence="1" id="KW-0812">Transmembrane</keyword>
<evidence type="ECO:0008006" key="4">
    <source>
        <dbReference type="Google" id="ProtNLM"/>
    </source>
</evidence>
<keyword evidence="1" id="KW-0472">Membrane</keyword>
<evidence type="ECO:0000313" key="2">
    <source>
        <dbReference type="EMBL" id="GAM74065.1"/>
    </source>
</evidence>
<feature type="transmembrane region" description="Helical" evidence="1">
    <location>
        <begin position="32"/>
        <end position="51"/>
    </location>
</feature>
<sequence>MLSLTTKEAIKVGLSIAISICLALWFGWEKPYWAAIAVVVMAVNESFAHSIQKGKNRILGTLLGTTYAFF</sequence>
<dbReference type="InterPro" id="IPR006726">
    <property type="entry name" value="PHBA_efflux_AaeB/fusaric-R"/>
</dbReference>
<dbReference type="GO" id="GO:0022857">
    <property type="term" value="F:transmembrane transporter activity"/>
    <property type="evidence" value="ECO:0007669"/>
    <property type="project" value="InterPro"/>
</dbReference>
<reference evidence="2 3" key="2">
    <citation type="submission" date="2015-01" db="EMBL/GenBank/DDBJ databases">
        <authorList>
            <consortium name="NBRP consortium"/>
            <person name="Sawabe T."/>
            <person name="Meirelles P."/>
            <person name="Feng G."/>
            <person name="Sayaka M."/>
            <person name="Hattori M."/>
            <person name="Ohkuma M."/>
        </authorList>
    </citation>
    <scope>NUCLEOTIDE SEQUENCE [LARGE SCALE GENOMIC DNA]</scope>
    <source>
        <strain evidence="3">JCM 19241</strain>
    </source>
</reference>
<protein>
    <recommendedName>
        <fullName evidence="4">Phosphatidate cytidylyltransferase</fullName>
    </recommendedName>
</protein>
<dbReference type="EMBL" id="BBSC01000002">
    <property type="protein sequence ID" value="GAM74065.1"/>
    <property type="molecule type" value="Genomic_DNA"/>
</dbReference>
<evidence type="ECO:0000256" key="1">
    <source>
        <dbReference type="SAM" id="Phobius"/>
    </source>
</evidence>
<evidence type="ECO:0000313" key="3">
    <source>
        <dbReference type="Proteomes" id="UP000031666"/>
    </source>
</evidence>
<comment type="caution">
    <text evidence="2">The sequence shown here is derived from an EMBL/GenBank/DDBJ whole genome shotgun (WGS) entry which is preliminary data.</text>
</comment>